<evidence type="ECO:0000256" key="3">
    <source>
        <dbReference type="PROSITE-ProRule" id="PRU00284"/>
    </source>
</evidence>
<feature type="domain" description="Methyl-accepting transducer" evidence="5">
    <location>
        <begin position="263"/>
        <end position="499"/>
    </location>
</feature>
<evidence type="ECO:0000256" key="2">
    <source>
        <dbReference type="ARBA" id="ARBA00029447"/>
    </source>
</evidence>
<protein>
    <submittedName>
        <fullName evidence="7">Methyl-accepting chemotaxis protein</fullName>
    </submittedName>
</protein>
<dbReference type="PANTHER" id="PTHR32089">
    <property type="entry name" value="METHYL-ACCEPTING CHEMOTAXIS PROTEIN MCPB"/>
    <property type="match status" value="1"/>
</dbReference>
<keyword evidence="4" id="KW-0472">Membrane</keyword>
<evidence type="ECO:0000313" key="7">
    <source>
        <dbReference type="EMBL" id="PZR05025.1"/>
    </source>
</evidence>
<evidence type="ECO:0000259" key="5">
    <source>
        <dbReference type="PROSITE" id="PS50111"/>
    </source>
</evidence>
<proteinExistence type="inferred from homology"/>
<dbReference type="GO" id="GO:0016020">
    <property type="term" value="C:membrane"/>
    <property type="evidence" value="ECO:0007669"/>
    <property type="project" value="InterPro"/>
</dbReference>
<sequence length="539" mass="57015">MGSLWAGLSLRVQAAIAVVLPCVAVALFASIYFPSRLNEQAGEALERQAVSVGQLSVNNAAPIMRLIRDGLATPSELNGIFEGVRAGGNVTQLGALAVTKDVTRRTPEGKRFVKLEVGEGKTTQLQGDLPSAEYEIPEPGQCHIKRGAVLDVRCSAKDQDYEAAMIIRFSLENLAAQQRENQIVGVWVLLAAVVLGLMLALLISGAIAGPLGVVSRVAREVAAGDVTVRQVDVGGATEIQSMAASVNDMLASLRTLVGQMVDLTGRLGEAAKGLNVASNDQTHVTSQQSAYAQQIAATFEELSRTAESITRSTEVVEAAALRTNTAVDEARAVVAEMVGGMTEIRRESKEIADAITRLNGDVQQVSRIAQVIKQVADRSDLLALNAALEGTKAGEVGRGFSVVAAEMRKLAENVAQSARDIGRIVENVQSSGDVAVLRAKEGVESSDRGMAVAERAQTAFQQIVELSRGTKEAAQQIAVATRQQRQSSEQAVQGARNVADLVKQGVDATGRTTRIAQDLQSSVDALTTVTGRFKVADRN</sequence>
<organism evidence="7 8">
    <name type="scientific">Archangium gephyra</name>
    <dbReference type="NCBI Taxonomy" id="48"/>
    <lineage>
        <taxon>Bacteria</taxon>
        <taxon>Pseudomonadati</taxon>
        <taxon>Myxococcota</taxon>
        <taxon>Myxococcia</taxon>
        <taxon>Myxococcales</taxon>
        <taxon>Cystobacterineae</taxon>
        <taxon>Archangiaceae</taxon>
        <taxon>Archangium</taxon>
    </lineage>
</organism>
<gene>
    <name evidence="7" type="ORF">DI536_33250</name>
</gene>
<dbReference type="Pfam" id="PF00015">
    <property type="entry name" value="MCPsignal"/>
    <property type="match status" value="1"/>
</dbReference>
<dbReference type="InterPro" id="IPR004090">
    <property type="entry name" value="Chemotax_Me-accpt_rcpt"/>
</dbReference>
<feature type="transmembrane region" description="Helical" evidence="4">
    <location>
        <begin position="184"/>
        <end position="207"/>
    </location>
</feature>
<keyword evidence="1 3" id="KW-0807">Transducer</keyword>
<evidence type="ECO:0000256" key="1">
    <source>
        <dbReference type="ARBA" id="ARBA00023224"/>
    </source>
</evidence>
<dbReference type="PROSITE" id="PS50885">
    <property type="entry name" value="HAMP"/>
    <property type="match status" value="1"/>
</dbReference>
<keyword evidence="4" id="KW-1133">Transmembrane helix</keyword>
<dbReference type="Proteomes" id="UP000249061">
    <property type="component" value="Unassembled WGS sequence"/>
</dbReference>
<dbReference type="SUPFAM" id="SSF58104">
    <property type="entry name" value="Methyl-accepting chemotaxis protein (MCP) signaling domain"/>
    <property type="match status" value="1"/>
</dbReference>
<comment type="similarity">
    <text evidence="2">Belongs to the methyl-accepting chemotaxis (MCP) protein family.</text>
</comment>
<dbReference type="SMART" id="SM00283">
    <property type="entry name" value="MA"/>
    <property type="match status" value="1"/>
</dbReference>
<dbReference type="GO" id="GO:0007165">
    <property type="term" value="P:signal transduction"/>
    <property type="evidence" value="ECO:0007669"/>
    <property type="project" value="UniProtKB-KW"/>
</dbReference>
<dbReference type="AlphaFoldDB" id="A0A2W5T0L8"/>
<dbReference type="EMBL" id="QFQP01000049">
    <property type="protein sequence ID" value="PZR05025.1"/>
    <property type="molecule type" value="Genomic_DNA"/>
</dbReference>
<dbReference type="Gene3D" id="6.10.340.10">
    <property type="match status" value="1"/>
</dbReference>
<accession>A0A2W5T0L8</accession>
<keyword evidence="4" id="KW-0812">Transmembrane</keyword>
<dbReference type="PANTHER" id="PTHR32089:SF112">
    <property type="entry name" value="LYSOZYME-LIKE PROTEIN-RELATED"/>
    <property type="match status" value="1"/>
</dbReference>
<comment type="caution">
    <text evidence="7">The sequence shown here is derived from an EMBL/GenBank/DDBJ whole genome shotgun (WGS) entry which is preliminary data.</text>
</comment>
<feature type="domain" description="HAMP" evidence="6">
    <location>
        <begin position="205"/>
        <end position="258"/>
    </location>
</feature>
<name>A0A2W5T0L8_9BACT</name>
<dbReference type="PRINTS" id="PR00260">
    <property type="entry name" value="CHEMTRNSDUCR"/>
</dbReference>
<dbReference type="SMART" id="SM00304">
    <property type="entry name" value="HAMP"/>
    <property type="match status" value="1"/>
</dbReference>
<dbReference type="GO" id="GO:0004888">
    <property type="term" value="F:transmembrane signaling receptor activity"/>
    <property type="evidence" value="ECO:0007669"/>
    <property type="project" value="InterPro"/>
</dbReference>
<dbReference type="InterPro" id="IPR003660">
    <property type="entry name" value="HAMP_dom"/>
</dbReference>
<dbReference type="InterPro" id="IPR004089">
    <property type="entry name" value="MCPsignal_dom"/>
</dbReference>
<evidence type="ECO:0000313" key="8">
    <source>
        <dbReference type="Proteomes" id="UP000249061"/>
    </source>
</evidence>
<feature type="transmembrane region" description="Helical" evidence="4">
    <location>
        <begin position="12"/>
        <end position="33"/>
    </location>
</feature>
<dbReference type="Gene3D" id="1.10.287.950">
    <property type="entry name" value="Methyl-accepting chemotaxis protein"/>
    <property type="match status" value="1"/>
</dbReference>
<reference evidence="7 8" key="1">
    <citation type="submission" date="2017-08" db="EMBL/GenBank/DDBJ databases">
        <title>Infants hospitalized years apart are colonized by the same room-sourced microbial strains.</title>
        <authorList>
            <person name="Brooks B."/>
            <person name="Olm M.R."/>
            <person name="Firek B.A."/>
            <person name="Baker R."/>
            <person name="Thomas B.C."/>
            <person name="Morowitz M.J."/>
            <person name="Banfield J.F."/>
        </authorList>
    </citation>
    <scope>NUCLEOTIDE SEQUENCE [LARGE SCALE GENOMIC DNA]</scope>
    <source>
        <strain evidence="7">S2_003_000_R2_14</strain>
    </source>
</reference>
<dbReference type="PROSITE" id="PS50111">
    <property type="entry name" value="CHEMOTAXIS_TRANSDUC_2"/>
    <property type="match status" value="1"/>
</dbReference>
<evidence type="ECO:0000259" key="6">
    <source>
        <dbReference type="PROSITE" id="PS50885"/>
    </source>
</evidence>
<dbReference type="CDD" id="cd06225">
    <property type="entry name" value="HAMP"/>
    <property type="match status" value="1"/>
</dbReference>
<dbReference type="GO" id="GO:0006935">
    <property type="term" value="P:chemotaxis"/>
    <property type="evidence" value="ECO:0007669"/>
    <property type="project" value="InterPro"/>
</dbReference>
<dbReference type="Pfam" id="PF00672">
    <property type="entry name" value="HAMP"/>
    <property type="match status" value="1"/>
</dbReference>
<evidence type="ECO:0000256" key="4">
    <source>
        <dbReference type="SAM" id="Phobius"/>
    </source>
</evidence>